<sequence>MLYLKVVFFGEIIHPGLPHLYSVSYLLQWMNLTSPMTAIPDVIHHLPTHFPLSGYMHALVQSKIDGLNTNDVLSVDGKFIYGGRLQLILVVRCTQKFLPRCRNLEVSASLGYPDQSKKMWNL</sequence>
<accession>A0A8T0DWZ0</accession>
<keyword evidence="2" id="KW-1185">Reference proteome</keyword>
<comment type="caution">
    <text evidence="1">The sequence shown here is derived from an EMBL/GenBank/DDBJ whole genome shotgun (WGS) entry which is preliminary data.</text>
</comment>
<name>A0A8T0DWZ0_9TREM</name>
<protein>
    <submittedName>
        <fullName evidence="1">Uncharacterized protein</fullName>
    </submittedName>
</protein>
<organism evidence="1 2">
    <name type="scientific">Paragonimus westermani</name>
    <dbReference type="NCBI Taxonomy" id="34504"/>
    <lineage>
        <taxon>Eukaryota</taxon>
        <taxon>Metazoa</taxon>
        <taxon>Spiralia</taxon>
        <taxon>Lophotrochozoa</taxon>
        <taxon>Platyhelminthes</taxon>
        <taxon>Trematoda</taxon>
        <taxon>Digenea</taxon>
        <taxon>Plagiorchiida</taxon>
        <taxon>Troglotremata</taxon>
        <taxon>Troglotrematidae</taxon>
        <taxon>Paragonimus</taxon>
    </lineage>
</organism>
<reference evidence="1 2" key="1">
    <citation type="submission" date="2019-07" db="EMBL/GenBank/DDBJ databases">
        <title>Annotation for the trematode Paragonimus westermani.</title>
        <authorList>
            <person name="Choi Y.-J."/>
        </authorList>
    </citation>
    <scope>NUCLEOTIDE SEQUENCE [LARGE SCALE GENOMIC DNA]</scope>
    <source>
        <strain evidence="1">180907_Pwestermani</strain>
    </source>
</reference>
<proteinExistence type="predicted"/>
<dbReference type="AlphaFoldDB" id="A0A8T0DWZ0"/>
<gene>
    <name evidence="1" type="ORF">P879_01642</name>
</gene>
<evidence type="ECO:0000313" key="2">
    <source>
        <dbReference type="Proteomes" id="UP000699462"/>
    </source>
</evidence>
<dbReference type="EMBL" id="JTDF01000691">
    <property type="protein sequence ID" value="KAF8571131.1"/>
    <property type="molecule type" value="Genomic_DNA"/>
</dbReference>
<dbReference type="Proteomes" id="UP000699462">
    <property type="component" value="Unassembled WGS sequence"/>
</dbReference>
<evidence type="ECO:0000313" key="1">
    <source>
        <dbReference type="EMBL" id="KAF8571131.1"/>
    </source>
</evidence>